<gene>
    <name evidence="1" type="ORF">DXZ20_18095</name>
</gene>
<evidence type="ECO:0000313" key="2">
    <source>
        <dbReference type="Proteomes" id="UP000481033"/>
    </source>
</evidence>
<protein>
    <submittedName>
        <fullName evidence="1">Uncharacterized protein</fullName>
    </submittedName>
</protein>
<name>A0A6M0RP57_9CYAN</name>
<sequence>MKDVPVNMRVTGMLLLHEAFLEAAQRRNLRCVVHTAQAAEILLKARIAEEHPLLIFSKFPKQESTGDLLTLLDLLEKGRTLTYEELPDRLWATTGIKLEKEKLAKYREFGRIRNQIVHLSMTSTQEPDVLTLSYVVEVLDPLVESFWGKSVIDFIAHNPNYQDWIREGTLEHFLSQKIEIDERLRRLIGEESQKALAHLEYMTQKDKELWSDLWSDPEYVQRQVAYYEAHKEEIHANDEAVAAEQQVAEKWQDFLKAYRMG</sequence>
<proteinExistence type="predicted"/>
<accession>A0A6M0RP57</accession>
<keyword evidence="2" id="KW-1185">Reference proteome</keyword>
<reference evidence="1 2" key="1">
    <citation type="journal article" date="2020" name="Microb. Ecol.">
        <title>Ecogenomics of the Marine Benthic Filamentous Cyanobacterium Adonisia.</title>
        <authorList>
            <person name="Walter J.M."/>
            <person name="Coutinho F.H."/>
            <person name="Leomil L."/>
            <person name="Hargreaves P.I."/>
            <person name="Campeao M.E."/>
            <person name="Vieira V.V."/>
            <person name="Silva B.S."/>
            <person name="Fistarol G.O."/>
            <person name="Salomon P.S."/>
            <person name="Sawabe T."/>
            <person name="Mino S."/>
            <person name="Hosokawa M."/>
            <person name="Miyashita H."/>
            <person name="Maruyama F."/>
            <person name="van Verk M.C."/>
            <person name="Dutilh B.E."/>
            <person name="Thompson C.C."/>
            <person name="Thompson F.L."/>
        </authorList>
    </citation>
    <scope>NUCLEOTIDE SEQUENCE [LARGE SCALE GENOMIC DNA]</scope>
    <source>
        <strain evidence="1 2">CCMR0081</strain>
    </source>
</reference>
<dbReference type="AlphaFoldDB" id="A0A6M0RP57"/>
<evidence type="ECO:0000313" key="1">
    <source>
        <dbReference type="EMBL" id="NEZ57543.1"/>
    </source>
</evidence>
<dbReference type="RefSeq" id="WP_163699638.1">
    <property type="nucleotide sequence ID" value="NZ_QXHD01000004.1"/>
</dbReference>
<dbReference type="EMBL" id="QXHD01000004">
    <property type="protein sequence ID" value="NEZ57543.1"/>
    <property type="molecule type" value="Genomic_DNA"/>
</dbReference>
<dbReference type="Proteomes" id="UP000481033">
    <property type="component" value="Unassembled WGS sequence"/>
</dbReference>
<comment type="caution">
    <text evidence="1">The sequence shown here is derived from an EMBL/GenBank/DDBJ whole genome shotgun (WGS) entry which is preliminary data.</text>
</comment>
<organism evidence="1 2">
    <name type="scientific">Adonisia turfae CCMR0081</name>
    <dbReference type="NCBI Taxonomy" id="2292702"/>
    <lineage>
        <taxon>Bacteria</taxon>
        <taxon>Bacillati</taxon>
        <taxon>Cyanobacteriota</taxon>
        <taxon>Adonisia</taxon>
        <taxon>Adonisia turfae</taxon>
    </lineage>
</organism>